<protein>
    <recommendedName>
        <fullName evidence="5">YggT family protein</fullName>
    </recommendedName>
</protein>
<dbReference type="RefSeq" id="WP_108603532.1">
    <property type="nucleotide sequence ID" value="NZ_CP026604.1"/>
</dbReference>
<gene>
    <name evidence="3" type="ORF">C2869_14015</name>
</gene>
<organism evidence="3 4">
    <name type="scientific">Saccharobesus litoralis</name>
    <dbReference type="NCBI Taxonomy" id="2172099"/>
    <lineage>
        <taxon>Bacteria</taxon>
        <taxon>Pseudomonadati</taxon>
        <taxon>Pseudomonadota</taxon>
        <taxon>Gammaproteobacteria</taxon>
        <taxon>Alteromonadales</taxon>
        <taxon>Alteromonadaceae</taxon>
        <taxon>Saccharobesus</taxon>
    </lineage>
</organism>
<feature type="transmembrane region" description="Helical" evidence="2">
    <location>
        <begin position="153"/>
        <end position="174"/>
    </location>
</feature>
<dbReference type="OrthoDB" id="9806665at2"/>
<dbReference type="PANTHER" id="PTHR33219:SF14">
    <property type="entry name" value="PROTEIN COFACTOR ASSEMBLY OF COMPLEX C SUBUNIT B CCB3, CHLOROPLASTIC-RELATED"/>
    <property type="match status" value="1"/>
</dbReference>
<proteinExistence type="inferred from homology"/>
<dbReference type="GO" id="GO:0016020">
    <property type="term" value="C:membrane"/>
    <property type="evidence" value="ECO:0007669"/>
    <property type="project" value="InterPro"/>
</dbReference>
<evidence type="ECO:0000256" key="1">
    <source>
        <dbReference type="ARBA" id="ARBA00010894"/>
    </source>
</evidence>
<feature type="transmembrane region" description="Helical" evidence="2">
    <location>
        <begin position="6"/>
        <end position="25"/>
    </location>
</feature>
<dbReference type="PANTHER" id="PTHR33219">
    <property type="entry name" value="YLMG HOMOLOG PROTEIN 2, CHLOROPLASTIC"/>
    <property type="match status" value="1"/>
</dbReference>
<keyword evidence="2" id="KW-1133">Transmembrane helix</keyword>
<feature type="transmembrane region" description="Helical" evidence="2">
    <location>
        <begin position="58"/>
        <end position="82"/>
    </location>
</feature>
<sequence length="180" mass="20270">MQATNFLVESLFGLYLMAVILRFWMQTVRADFYNPFSQFIVKVTNPPLIPLRRIIPGLWGLDLASIVLMVLIAAAKIFILFTLNGGGMVNPMELLIVTLVAIIKEGLNIVFWIIVIRALMSWVSQGHSPIDQVLYQLTEPLLRPVRKIIPPMGGFDLSVLVVLLGLQFVSLLLIDMFGRF</sequence>
<evidence type="ECO:0000313" key="3">
    <source>
        <dbReference type="EMBL" id="AWB67485.1"/>
    </source>
</evidence>
<feature type="transmembrane region" description="Helical" evidence="2">
    <location>
        <begin position="94"/>
        <end position="115"/>
    </location>
</feature>
<dbReference type="KEGG" id="cate:C2869_14015"/>
<accession>A0A2S0VTF1</accession>
<dbReference type="InterPro" id="IPR003425">
    <property type="entry name" value="CCB3/YggT"/>
</dbReference>
<evidence type="ECO:0000313" key="4">
    <source>
        <dbReference type="Proteomes" id="UP000244441"/>
    </source>
</evidence>
<dbReference type="Pfam" id="PF02325">
    <property type="entry name" value="CCB3_YggT"/>
    <property type="match status" value="2"/>
</dbReference>
<evidence type="ECO:0000256" key="2">
    <source>
        <dbReference type="SAM" id="Phobius"/>
    </source>
</evidence>
<evidence type="ECO:0008006" key="5">
    <source>
        <dbReference type="Google" id="ProtNLM"/>
    </source>
</evidence>
<dbReference type="EMBL" id="CP026604">
    <property type="protein sequence ID" value="AWB67485.1"/>
    <property type="molecule type" value="Genomic_DNA"/>
</dbReference>
<reference evidence="3 4" key="1">
    <citation type="submission" date="2018-01" db="EMBL/GenBank/DDBJ databases">
        <title>Genome sequence of a Cantenovulum-like bacteria.</title>
        <authorList>
            <person name="Tan W.R."/>
            <person name="Lau N.-S."/>
            <person name="Go F."/>
            <person name="Amirul A.-A.A."/>
        </authorList>
    </citation>
    <scope>NUCLEOTIDE SEQUENCE [LARGE SCALE GENOMIC DNA]</scope>
    <source>
        <strain evidence="3 4">CCB-QB4</strain>
    </source>
</reference>
<dbReference type="AlphaFoldDB" id="A0A2S0VTF1"/>
<keyword evidence="4" id="KW-1185">Reference proteome</keyword>
<keyword evidence="2" id="KW-0472">Membrane</keyword>
<name>A0A2S0VTF1_9ALTE</name>
<dbReference type="Proteomes" id="UP000244441">
    <property type="component" value="Chromosome"/>
</dbReference>
<keyword evidence="2" id="KW-0812">Transmembrane</keyword>
<comment type="similarity">
    <text evidence="1">Belongs to the YggT family.</text>
</comment>